<protein>
    <submittedName>
        <fullName evidence="1">Uncharacterized protein</fullName>
    </submittedName>
</protein>
<keyword evidence="2" id="KW-1185">Reference proteome</keyword>
<evidence type="ECO:0000313" key="2">
    <source>
        <dbReference type="Proteomes" id="UP001055439"/>
    </source>
</evidence>
<dbReference type="Proteomes" id="UP001055439">
    <property type="component" value="Chromosome 3"/>
</dbReference>
<proteinExistence type="predicted"/>
<evidence type="ECO:0000313" key="1">
    <source>
        <dbReference type="EMBL" id="URD92164.1"/>
    </source>
</evidence>
<organism evidence="1 2">
    <name type="scientific">Musa troglodytarum</name>
    <name type="common">fe'i banana</name>
    <dbReference type="NCBI Taxonomy" id="320322"/>
    <lineage>
        <taxon>Eukaryota</taxon>
        <taxon>Viridiplantae</taxon>
        <taxon>Streptophyta</taxon>
        <taxon>Embryophyta</taxon>
        <taxon>Tracheophyta</taxon>
        <taxon>Spermatophyta</taxon>
        <taxon>Magnoliopsida</taxon>
        <taxon>Liliopsida</taxon>
        <taxon>Zingiberales</taxon>
        <taxon>Musaceae</taxon>
        <taxon>Musa</taxon>
    </lineage>
</organism>
<dbReference type="EMBL" id="CP097505">
    <property type="protein sequence ID" value="URD92164.1"/>
    <property type="molecule type" value="Genomic_DNA"/>
</dbReference>
<accession>A0A9E7F9D4</accession>
<dbReference type="AlphaFoldDB" id="A0A9E7F9D4"/>
<gene>
    <name evidence="1" type="ORF">MUK42_32536</name>
</gene>
<reference evidence="1" key="1">
    <citation type="submission" date="2022-05" db="EMBL/GenBank/DDBJ databases">
        <title>The Musa troglodytarum L. genome provides insights into the mechanism of non-climacteric behaviour and enrichment of carotenoids.</title>
        <authorList>
            <person name="Wang J."/>
        </authorList>
    </citation>
    <scope>NUCLEOTIDE SEQUENCE</scope>
    <source>
        <tissue evidence="1">Leaf</tissue>
    </source>
</reference>
<sequence length="59" mass="6745">SNFETLPVKLNYWEAATGTWQRHGCKNYVEDVPSVSSEQYGAVSNIIMWINTKTFCKNS</sequence>
<feature type="non-terminal residue" evidence="1">
    <location>
        <position position="1"/>
    </location>
</feature>
<name>A0A9E7F9D4_9LILI</name>